<keyword evidence="2" id="KW-1185">Reference proteome</keyword>
<protein>
    <submittedName>
        <fullName evidence="1">Uncharacterized protein</fullName>
    </submittedName>
</protein>
<dbReference type="EMBL" id="BMAV01013433">
    <property type="protein sequence ID" value="GFY61117.1"/>
    <property type="molecule type" value="Genomic_DNA"/>
</dbReference>
<comment type="caution">
    <text evidence="1">The sequence shown here is derived from an EMBL/GenBank/DDBJ whole genome shotgun (WGS) entry which is preliminary data.</text>
</comment>
<evidence type="ECO:0000313" key="1">
    <source>
        <dbReference type="EMBL" id="GFY61117.1"/>
    </source>
</evidence>
<reference evidence="1" key="1">
    <citation type="submission" date="2020-08" db="EMBL/GenBank/DDBJ databases">
        <title>Multicomponent nature underlies the extraordinary mechanical properties of spider dragline silk.</title>
        <authorList>
            <person name="Kono N."/>
            <person name="Nakamura H."/>
            <person name="Mori M."/>
            <person name="Yoshida Y."/>
            <person name="Ohtoshi R."/>
            <person name="Malay A.D."/>
            <person name="Moran D.A.P."/>
            <person name="Tomita M."/>
            <person name="Numata K."/>
            <person name="Arakawa K."/>
        </authorList>
    </citation>
    <scope>NUCLEOTIDE SEQUENCE</scope>
</reference>
<evidence type="ECO:0000313" key="2">
    <source>
        <dbReference type="Proteomes" id="UP000886998"/>
    </source>
</evidence>
<sequence>MVTCEDVLKRYYLHKEKRRKERFARFVRNKDYTPKTKLNPHPCEIDTLWRGCTPFAGSRDRVGKPGMIDGLERNSIHKQNTFPYFPTFWPIIARD</sequence>
<gene>
    <name evidence="1" type="ORF">TNIN_217351</name>
</gene>
<dbReference type="AlphaFoldDB" id="A0A8X6XVQ9"/>
<dbReference type="Proteomes" id="UP000886998">
    <property type="component" value="Unassembled WGS sequence"/>
</dbReference>
<proteinExistence type="predicted"/>
<organism evidence="1 2">
    <name type="scientific">Trichonephila inaurata madagascariensis</name>
    <dbReference type="NCBI Taxonomy" id="2747483"/>
    <lineage>
        <taxon>Eukaryota</taxon>
        <taxon>Metazoa</taxon>
        <taxon>Ecdysozoa</taxon>
        <taxon>Arthropoda</taxon>
        <taxon>Chelicerata</taxon>
        <taxon>Arachnida</taxon>
        <taxon>Araneae</taxon>
        <taxon>Araneomorphae</taxon>
        <taxon>Entelegynae</taxon>
        <taxon>Araneoidea</taxon>
        <taxon>Nephilidae</taxon>
        <taxon>Trichonephila</taxon>
        <taxon>Trichonephila inaurata</taxon>
    </lineage>
</organism>
<accession>A0A8X6XVQ9</accession>
<name>A0A8X6XVQ9_9ARAC</name>